<evidence type="ECO:0000259" key="3">
    <source>
        <dbReference type="Pfam" id="PF05569"/>
    </source>
</evidence>
<dbReference type="OrthoDB" id="291597at2"/>
<accession>A0A518I418</accession>
<reference evidence="4 5" key="1">
    <citation type="submission" date="2019-03" db="EMBL/GenBank/DDBJ databases">
        <title>Deep-cultivation of Planctomycetes and their phenomic and genomic characterization uncovers novel biology.</title>
        <authorList>
            <person name="Wiegand S."/>
            <person name="Jogler M."/>
            <person name="Boedeker C."/>
            <person name="Pinto D."/>
            <person name="Vollmers J."/>
            <person name="Rivas-Marin E."/>
            <person name="Kohn T."/>
            <person name="Peeters S.H."/>
            <person name="Heuer A."/>
            <person name="Rast P."/>
            <person name="Oberbeckmann S."/>
            <person name="Bunk B."/>
            <person name="Jeske O."/>
            <person name="Meyerdierks A."/>
            <person name="Storesund J.E."/>
            <person name="Kallscheuer N."/>
            <person name="Luecker S."/>
            <person name="Lage O.M."/>
            <person name="Pohl T."/>
            <person name="Merkel B.J."/>
            <person name="Hornburger P."/>
            <person name="Mueller R.-W."/>
            <person name="Bruemmer F."/>
            <person name="Labrenz M."/>
            <person name="Spormann A.M."/>
            <person name="Op den Camp H."/>
            <person name="Overmann J."/>
            <person name="Amann R."/>
            <person name="Jetten M.S.M."/>
            <person name="Mascher T."/>
            <person name="Medema M.H."/>
            <person name="Devos D.P."/>
            <person name="Kaster A.-K."/>
            <person name="Ovreas L."/>
            <person name="Rohde M."/>
            <person name="Galperin M.Y."/>
            <person name="Jogler C."/>
        </authorList>
    </citation>
    <scope>NUCLEOTIDE SEQUENCE [LARGE SCALE GENOMIC DNA]</scope>
    <source>
        <strain evidence="4 5">Enr13</strain>
    </source>
</reference>
<evidence type="ECO:0000256" key="1">
    <source>
        <dbReference type="PROSITE-ProRule" id="PRU00221"/>
    </source>
</evidence>
<dbReference type="AlphaFoldDB" id="A0A518I418"/>
<evidence type="ECO:0000313" key="5">
    <source>
        <dbReference type="Proteomes" id="UP000319004"/>
    </source>
</evidence>
<feature type="transmembrane region" description="Helical" evidence="2">
    <location>
        <begin position="6"/>
        <end position="25"/>
    </location>
</feature>
<dbReference type="PANTHER" id="PTHR34978">
    <property type="entry name" value="POSSIBLE SENSOR-TRANSDUCER PROTEIN BLAR"/>
    <property type="match status" value="1"/>
</dbReference>
<dbReference type="SUPFAM" id="SSF50969">
    <property type="entry name" value="YVTN repeat-like/Quinoprotein amine dehydrogenase"/>
    <property type="match status" value="1"/>
</dbReference>
<evidence type="ECO:0000256" key="2">
    <source>
        <dbReference type="SAM" id="Phobius"/>
    </source>
</evidence>
<dbReference type="Gene3D" id="2.130.10.10">
    <property type="entry name" value="YVTN repeat-like/Quinoprotein amine dehydrogenase"/>
    <property type="match status" value="1"/>
</dbReference>
<keyword evidence="2" id="KW-1133">Transmembrane helix</keyword>
<organism evidence="4 5">
    <name type="scientific">Stieleria neptunia</name>
    <dbReference type="NCBI Taxonomy" id="2527979"/>
    <lineage>
        <taxon>Bacteria</taxon>
        <taxon>Pseudomonadati</taxon>
        <taxon>Planctomycetota</taxon>
        <taxon>Planctomycetia</taxon>
        <taxon>Pirellulales</taxon>
        <taxon>Pirellulaceae</taxon>
        <taxon>Stieleria</taxon>
    </lineage>
</organism>
<feature type="repeat" description="WD" evidence="1">
    <location>
        <begin position="488"/>
        <end position="528"/>
    </location>
</feature>
<keyword evidence="1" id="KW-0853">WD repeat</keyword>
<dbReference type="KEGG" id="snep:Enr13x_77000"/>
<dbReference type="Proteomes" id="UP000319004">
    <property type="component" value="Chromosome"/>
</dbReference>
<dbReference type="PANTHER" id="PTHR34978:SF3">
    <property type="entry name" value="SLR0241 PROTEIN"/>
    <property type="match status" value="1"/>
</dbReference>
<dbReference type="RefSeq" id="WP_145391853.1">
    <property type="nucleotide sequence ID" value="NZ_CP037423.1"/>
</dbReference>
<dbReference type="InterPro" id="IPR008756">
    <property type="entry name" value="Peptidase_M56"/>
</dbReference>
<name>A0A518I418_9BACT</name>
<dbReference type="InterPro" id="IPR011044">
    <property type="entry name" value="Quino_amine_DH_bsu"/>
</dbReference>
<evidence type="ECO:0000313" key="4">
    <source>
        <dbReference type="EMBL" id="QDV47788.1"/>
    </source>
</evidence>
<dbReference type="CDD" id="cd07341">
    <property type="entry name" value="M56_BlaR1_MecR1_like"/>
    <property type="match status" value="1"/>
</dbReference>
<dbReference type="InterPro" id="IPR015943">
    <property type="entry name" value="WD40/YVTN_repeat-like_dom_sf"/>
</dbReference>
<dbReference type="InterPro" id="IPR001680">
    <property type="entry name" value="WD40_rpt"/>
</dbReference>
<dbReference type="EMBL" id="CP037423">
    <property type="protein sequence ID" value="QDV47788.1"/>
    <property type="molecule type" value="Genomic_DNA"/>
</dbReference>
<feature type="transmembrane region" description="Helical" evidence="2">
    <location>
        <begin position="119"/>
        <end position="147"/>
    </location>
</feature>
<keyword evidence="5" id="KW-1185">Reference proteome</keyword>
<feature type="domain" description="Peptidase M56" evidence="3">
    <location>
        <begin position="14"/>
        <end position="325"/>
    </location>
</feature>
<keyword evidence="2" id="KW-0472">Membrane</keyword>
<protein>
    <submittedName>
        <fullName evidence="4">Regulatory protein BlaR1</fullName>
    </submittedName>
</protein>
<proteinExistence type="predicted"/>
<keyword evidence="2" id="KW-0812">Transmembrane</keyword>
<dbReference type="PROSITE" id="PS50082">
    <property type="entry name" value="WD_REPEATS_2"/>
    <property type="match status" value="1"/>
</dbReference>
<gene>
    <name evidence="4" type="primary">blaR1_12</name>
    <name evidence="4" type="ORF">Enr13x_77000</name>
</gene>
<dbReference type="InterPro" id="IPR052173">
    <property type="entry name" value="Beta-lactam_resp_regulator"/>
</dbReference>
<sequence precursor="true">MMSVAAVIIGNLCLASLIGVLAWTVGRHGRRAALAHALWIMFFAKLITPPIVSIPLPIPSFFTPRVAQELAPPSAPDLSAIRGEADTQPTPAAGAVAVAQVTPQPATPSAPKASAARTALSPSSCLICAGCAIWLGGFLALVAHGIIRLVRFRRLIGQCGVDDAEATETVRQFVRHERRWNFGRRTPRVVRVSVHVSPMLFGFATRPIIVCPEALWQSLSPSDRRSFLAHETAHFLRRDHWVRWLEWSVSAVYWWFPVVYFAQKQLERHEEACCDAWAVKILDTKPRHYAEALLRVVDFISDHETGLPGFASGMQPTATLEERLRLLMRNELEHASSRLHSWGSGLACAAIWMVHPEVYSFELPRKLVRISESVSELERTGSPAPITPHLENKDWDDQWLPAAPSGFWNAAPIRDWGRFSFDVSGYRLSAIAGEGFIIEGPAADPIAFDRQSMTAIAEIPASGRVIIGDALGNVRLWDLSAGMPVSLLGRHAADVTSLAVTPDGGVFSADSSGTVIRWELQSGRTLARWTSERTGQGAPSGSFAIQSIRSSLDGQWLAVLCGDWRQASTPKTLSLLDSQTLTVHSRHQLAPDTALVLSDQHGHWNAVSWNGTVRSLDDSAPIRRVEKHCVSALVLSQHAVLATSDLDERPADSMDIVR</sequence>
<dbReference type="Pfam" id="PF05569">
    <property type="entry name" value="Peptidase_M56"/>
    <property type="match status" value="1"/>
</dbReference>